<name>A0A8S3TIG1_MYTED</name>
<dbReference type="GO" id="GO:0015074">
    <property type="term" value="P:DNA integration"/>
    <property type="evidence" value="ECO:0007669"/>
    <property type="project" value="InterPro"/>
</dbReference>
<gene>
    <name evidence="3" type="ORF">MEDL_45945</name>
</gene>
<dbReference type="InterPro" id="IPR052160">
    <property type="entry name" value="Gypsy_RT_Integrase-like"/>
</dbReference>
<evidence type="ECO:0000256" key="1">
    <source>
        <dbReference type="SAM" id="MobiDB-lite"/>
    </source>
</evidence>
<sequence length="340" mass="40267">MNTIPDEGFQLAKEKKKPVSKDPNPEAFWRDYDKVVSICKLKAENPKWGSAKIIKFCKEQLNDRMVRKYLENYFYDLTSNHLYKKSVDLATPHRKCLLKEDLISLVKKNHALDHRKSHSIYESIRRFVFPVVRENVKLLFDLYVDCEQCKSAISLPKTERTRRPIPATYPNSRWQIDLKKMPPHKGFQYICNIVDCFSRFAFGQACKTKSATEISKVVLSYIYLYGAPRILQSDNGKEFRNSNLKEVVDQFDTVQMHGRPYHPQSQGRVERFNRTLTEYFRIKMSERSNWSDQLPEFYYAYNNRLNKATRPKTPYQLFFTRPNFAVPLDDQVFTLLCLMY</sequence>
<dbReference type="OrthoDB" id="6062515at2759"/>
<dbReference type="AlphaFoldDB" id="A0A8S3TIG1"/>
<evidence type="ECO:0000313" key="4">
    <source>
        <dbReference type="Proteomes" id="UP000683360"/>
    </source>
</evidence>
<dbReference type="PROSITE" id="PS50994">
    <property type="entry name" value="INTEGRASE"/>
    <property type="match status" value="1"/>
</dbReference>
<dbReference type="PANTHER" id="PTHR47266">
    <property type="entry name" value="ENDONUCLEASE-RELATED"/>
    <property type="match status" value="1"/>
</dbReference>
<organism evidence="3 4">
    <name type="scientific">Mytilus edulis</name>
    <name type="common">Blue mussel</name>
    <dbReference type="NCBI Taxonomy" id="6550"/>
    <lineage>
        <taxon>Eukaryota</taxon>
        <taxon>Metazoa</taxon>
        <taxon>Spiralia</taxon>
        <taxon>Lophotrochozoa</taxon>
        <taxon>Mollusca</taxon>
        <taxon>Bivalvia</taxon>
        <taxon>Autobranchia</taxon>
        <taxon>Pteriomorphia</taxon>
        <taxon>Mytilida</taxon>
        <taxon>Mytiloidea</taxon>
        <taxon>Mytilidae</taxon>
        <taxon>Mytilinae</taxon>
        <taxon>Mytilus</taxon>
    </lineage>
</organism>
<dbReference type="Proteomes" id="UP000683360">
    <property type="component" value="Unassembled WGS sequence"/>
</dbReference>
<dbReference type="SUPFAM" id="SSF53098">
    <property type="entry name" value="Ribonuclease H-like"/>
    <property type="match status" value="1"/>
</dbReference>
<protein>
    <recommendedName>
        <fullName evidence="2">Integrase catalytic domain-containing protein</fullName>
    </recommendedName>
</protein>
<dbReference type="InterPro" id="IPR012337">
    <property type="entry name" value="RNaseH-like_sf"/>
</dbReference>
<evidence type="ECO:0000313" key="3">
    <source>
        <dbReference type="EMBL" id="CAG2233278.1"/>
    </source>
</evidence>
<dbReference type="EMBL" id="CAJPWZ010002203">
    <property type="protein sequence ID" value="CAG2233278.1"/>
    <property type="molecule type" value="Genomic_DNA"/>
</dbReference>
<accession>A0A8S3TIG1</accession>
<reference evidence="3" key="1">
    <citation type="submission" date="2021-03" db="EMBL/GenBank/DDBJ databases">
        <authorList>
            <person name="Bekaert M."/>
        </authorList>
    </citation>
    <scope>NUCLEOTIDE SEQUENCE</scope>
</reference>
<feature type="domain" description="Integrase catalytic" evidence="2">
    <location>
        <begin position="166"/>
        <end position="322"/>
    </location>
</feature>
<feature type="region of interest" description="Disordered" evidence="1">
    <location>
        <begin position="1"/>
        <end position="23"/>
    </location>
</feature>
<dbReference type="Gene3D" id="3.30.420.10">
    <property type="entry name" value="Ribonuclease H-like superfamily/Ribonuclease H"/>
    <property type="match status" value="1"/>
</dbReference>
<dbReference type="InterPro" id="IPR001584">
    <property type="entry name" value="Integrase_cat-core"/>
</dbReference>
<proteinExistence type="predicted"/>
<dbReference type="GO" id="GO:0003676">
    <property type="term" value="F:nucleic acid binding"/>
    <property type="evidence" value="ECO:0007669"/>
    <property type="project" value="InterPro"/>
</dbReference>
<comment type="caution">
    <text evidence="3">The sequence shown here is derived from an EMBL/GenBank/DDBJ whole genome shotgun (WGS) entry which is preliminary data.</text>
</comment>
<evidence type="ECO:0000259" key="2">
    <source>
        <dbReference type="PROSITE" id="PS50994"/>
    </source>
</evidence>
<dbReference type="Pfam" id="PF00665">
    <property type="entry name" value="rve"/>
    <property type="match status" value="1"/>
</dbReference>
<dbReference type="InterPro" id="IPR036397">
    <property type="entry name" value="RNaseH_sf"/>
</dbReference>
<keyword evidence="4" id="KW-1185">Reference proteome</keyword>